<keyword evidence="2" id="KW-0378">Hydrolase</keyword>
<dbReference type="PANTHER" id="PTHR46825">
    <property type="entry name" value="D-ALANYL-D-ALANINE-CARBOXYPEPTIDASE/ENDOPEPTIDASE AMPH"/>
    <property type="match status" value="1"/>
</dbReference>
<dbReference type="SUPFAM" id="SSF56601">
    <property type="entry name" value="beta-lactamase/transpeptidase-like"/>
    <property type="match status" value="1"/>
</dbReference>
<keyword evidence="2" id="KW-0645">Protease</keyword>
<sequence>MLNKSKLDVIYFLVPVEDDGSLTREELLELNKQPDQRPARPRLPTAFTQTGVAGLASMFLLLALACIQRIAADVNRSIQVQQAVQPVLDEMAVKYNMSFSFGFVDRSVRAAAASGLNNIFRKTPLMPEMLVPLGSVTKSWTAVMVMQAAESGKLSLDDRASTWLDPVMSRLWSITMQQLWGAQVEEVRVRDLLGMTSGFHDYDDFFLEHFTLAFSADDAGPLIYIRSSARQGFLCKPRTCASYSGANYVLLGLVLVQVHGTWSWQDLPQLSVIPKQLFETGRYSHTSFLNLGRCSQYPGVAHQYTWQYWRNASSHQTFQDLFSNSCLNGWTMGNIASSAQDLATFFFDLFTLPKEKGGFLRNASLLEMQKMKRLSDDWCLGPTGYGSCSYGMGLLTDQVGQDVWPMQDPSADPKEARVMGHPGEDWGSGCSPCGYNQKYDFGICIAYTSVVGMNCSGDFRENYGAVQEATCRAYDAVLAIVGAPRLNCTVPSLVGAPESKTCSWERNPNHGPPPEAPLVSRALVV</sequence>
<keyword evidence="3" id="KW-1185">Reference proteome</keyword>
<dbReference type="Gene3D" id="3.40.710.10">
    <property type="entry name" value="DD-peptidase/beta-lactamase superfamily"/>
    <property type="match status" value="1"/>
</dbReference>
<reference evidence="2 3" key="1">
    <citation type="submission" date="2016-02" db="EMBL/GenBank/DDBJ databases">
        <title>Genome analysis of coral dinoflagellate symbionts highlights evolutionary adaptations to a symbiotic lifestyle.</title>
        <authorList>
            <person name="Aranda M."/>
            <person name="Li Y."/>
            <person name="Liew Y.J."/>
            <person name="Baumgarten S."/>
            <person name="Simakov O."/>
            <person name="Wilson M."/>
            <person name="Piel J."/>
            <person name="Ashoor H."/>
            <person name="Bougouffa S."/>
            <person name="Bajic V.B."/>
            <person name="Ryu T."/>
            <person name="Ravasi T."/>
            <person name="Bayer T."/>
            <person name="Micklem G."/>
            <person name="Kim H."/>
            <person name="Bhak J."/>
            <person name="Lajeunesse T.C."/>
            <person name="Voolstra C.R."/>
        </authorList>
    </citation>
    <scope>NUCLEOTIDE SEQUENCE [LARGE SCALE GENOMIC DNA]</scope>
    <source>
        <strain evidence="2 3">CCMP2467</strain>
    </source>
</reference>
<dbReference type="InterPro" id="IPR012338">
    <property type="entry name" value="Beta-lactam/transpept-like"/>
</dbReference>
<evidence type="ECO:0000313" key="3">
    <source>
        <dbReference type="Proteomes" id="UP000186817"/>
    </source>
</evidence>
<keyword evidence="2" id="KW-0121">Carboxypeptidase</keyword>
<evidence type="ECO:0000313" key="2">
    <source>
        <dbReference type="EMBL" id="OLP95814.1"/>
    </source>
</evidence>
<proteinExistence type="predicted"/>
<dbReference type="InterPro" id="IPR001466">
    <property type="entry name" value="Beta-lactam-related"/>
</dbReference>
<gene>
    <name evidence="2" type="ORF">AK812_SmicGene22034</name>
</gene>
<organism evidence="2 3">
    <name type="scientific">Symbiodinium microadriaticum</name>
    <name type="common">Dinoflagellate</name>
    <name type="synonym">Zooxanthella microadriatica</name>
    <dbReference type="NCBI Taxonomy" id="2951"/>
    <lineage>
        <taxon>Eukaryota</taxon>
        <taxon>Sar</taxon>
        <taxon>Alveolata</taxon>
        <taxon>Dinophyceae</taxon>
        <taxon>Suessiales</taxon>
        <taxon>Symbiodiniaceae</taxon>
        <taxon>Symbiodinium</taxon>
    </lineage>
</organism>
<dbReference type="OMA" id="ITTHTRI"/>
<evidence type="ECO:0000259" key="1">
    <source>
        <dbReference type="Pfam" id="PF00144"/>
    </source>
</evidence>
<accession>A0A1Q9DKV9</accession>
<feature type="domain" description="Beta-lactamase-related" evidence="1">
    <location>
        <begin position="105"/>
        <end position="429"/>
    </location>
</feature>
<dbReference type="EMBL" id="LSRX01000490">
    <property type="protein sequence ID" value="OLP95814.1"/>
    <property type="molecule type" value="Genomic_DNA"/>
</dbReference>
<protein>
    <submittedName>
        <fullName evidence="2">D-alanyl-D-alanine carboxypeptidase</fullName>
    </submittedName>
</protein>
<dbReference type="OrthoDB" id="10250282at2759"/>
<name>A0A1Q9DKV9_SYMMI</name>
<dbReference type="PANTHER" id="PTHR46825:SF9">
    <property type="entry name" value="BETA-LACTAMASE-RELATED DOMAIN-CONTAINING PROTEIN"/>
    <property type="match status" value="1"/>
</dbReference>
<dbReference type="AlphaFoldDB" id="A0A1Q9DKV9"/>
<dbReference type="Pfam" id="PF00144">
    <property type="entry name" value="Beta-lactamase"/>
    <property type="match status" value="1"/>
</dbReference>
<dbReference type="InterPro" id="IPR050491">
    <property type="entry name" value="AmpC-like"/>
</dbReference>
<comment type="caution">
    <text evidence="2">The sequence shown here is derived from an EMBL/GenBank/DDBJ whole genome shotgun (WGS) entry which is preliminary data.</text>
</comment>
<dbReference type="Proteomes" id="UP000186817">
    <property type="component" value="Unassembled WGS sequence"/>
</dbReference>
<dbReference type="GO" id="GO:0004180">
    <property type="term" value="F:carboxypeptidase activity"/>
    <property type="evidence" value="ECO:0007669"/>
    <property type="project" value="UniProtKB-KW"/>
</dbReference>